<organism evidence="1 2">
    <name type="scientific">Eretmocerus hayati</name>
    <dbReference type="NCBI Taxonomy" id="131215"/>
    <lineage>
        <taxon>Eukaryota</taxon>
        <taxon>Metazoa</taxon>
        <taxon>Ecdysozoa</taxon>
        <taxon>Arthropoda</taxon>
        <taxon>Hexapoda</taxon>
        <taxon>Insecta</taxon>
        <taxon>Pterygota</taxon>
        <taxon>Neoptera</taxon>
        <taxon>Endopterygota</taxon>
        <taxon>Hymenoptera</taxon>
        <taxon>Apocrita</taxon>
        <taxon>Proctotrupomorpha</taxon>
        <taxon>Chalcidoidea</taxon>
        <taxon>Aphelinidae</taxon>
        <taxon>Aphelininae</taxon>
        <taxon>Eretmocerus</taxon>
    </lineage>
</organism>
<dbReference type="EMBL" id="CM056742">
    <property type="protein sequence ID" value="KAJ8679710.1"/>
    <property type="molecule type" value="Genomic_DNA"/>
</dbReference>
<evidence type="ECO:0000313" key="1">
    <source>
        <dbReference type="EMBL" id="KAJ8679710.1"/>
    </source>
</evidence>
<protein>
    <submittedName>
        <fullName evidence="1">Uncharacterized protein</fullName>
    </submittedName>
</protein>
<comment type="caution">
    <text evidence="1">The sequence shown here is derived from an EMBL/GenBank/DDBJ whole genome shotgun (WGS) entry which is preliminary data.</text>
</comment>
<accession>A0ACC2PD61</accession>
<proteinExistence type="predicted"/>
<dbReference type="Proteomes" id="UP001239111">
    <property type="component" value="Chromosome 2"/>
</dbReference>
<gene>
    <name evidence="1" type="ORF">QAD02_015497</name>
</gene>
<reference evidence="1" key="1">
    <citation type="submission" date="2023-04" db="EMBL/GenBank/DDBJ databases">
        <title>A chromosome-level genome assembly of the parasitoid wasp Eretmocerus hayati.</title>
        <authorList>
            <person name="Zhong Y."/>
            <person name="Liu S."/>
            <person name="Liu Y."/>
        </authorList>
    </citation>
    <scope>NUCLEOTIDE SEQUENCE</scope>
    <source>
        <strain evidence="1">ZJU_SS_LIU_2023</strain>
    </source>
</reference>
<sequence length="756" mass="83142">MKAKSSEDVSPVRWGRRSSRRSSSSEESERNCYNVQTSSVTTERIVNNSTNSLGSSSSSSNISKKDKRRIREERRRACEKRNPLLERVRNTRLSFLRDTSHNSPDHLRETKSSLRQNRSLNNGDGLQANENVNQQHQFSSMCELRANHDSCNGDDNERQSQKKVQLGRHESHRRSVCEAELLARQQQQQKQIDAVNSKRRSKSQSRIDGSSDKLALFGFGLSDCSPRMQRGRNDSRSAAKDACNTAEGKGRPNFDTVSPSSCLAAKFRAMQNRYLKSSTSKLIGKIYKKESSGKDAERKRLRSFSYGALPGLDELRTNPLFEEHEQEILVNDQDNDNDSGILDNDSATSSLLDDRCSSVASENHHHQYSINPSDSITHSLPPRIPPRKPSQQQQTSARRSTGSQRQILLDDAESISSSTCPVTESNINSEQKLTVIRSSSSVKKTLIVKLERQQNEQSLGIFIAKTPDSAGYLVAHVVPSGLADREGSLRIGDEILIVNGKRLRGLSMPEARAILSGAGPAEIDIVVCRLLPSASDAVNEKVVDTSPTRKKLMESSVDYENVSIENGHGVIVTPEPAHFRKHQSRRLRSSAKVSGSARHQEAGSRSDANAAGSGGGVNGVDSKSNENLSNFCTLPRRPRNALSSFLTVVFEKGPGKKSLGFTIVGGRDSPKGSIGIFVKSVLPAGQAAEDGRLRAGDEILAVNGQICHDLTHREAVLMFRNIKTGPVALHVCRRVRNRDAQSMKAKSCADLLIADS</sequence>
<keyword evidence="2" id="KW-1185">Reference proteome</keyword>
<evidence type="ECO:0000313" key="2">
    <source>
        <dbReference type="Proteomes" id="UP001239111"/>
    </source>
</evidence>
<name>A0ACC2PD61_9HYME</name>